<evidence type="ECO:0000256" key="4">
    <source>
        <dbReference type="ARBA" id="ARBA00023136"/>
    </source>
</evidence>
<feature type="transmembrane region" description="Helical" evidence="5">
    <location>
        <begin position="37"/>
        <end position="56"/>
    </location>
</feature>
<dbReference type="EMBL" id="JACBXS010000001">
    <property type="protein sequence ID" value="NYS23482.1"/>
    <property type="molecule type" value="Genomic_DNA"/>
</dbReference>
<evidence type="ECO:0000313" key="6">
    <source>
        <dbReference type="EMBL" id="NYS23482.1"/>
    </source>
</evidence>
<keyword evidence="7" id="KW-1185">Reference proteome</keyword>
<dbReference type="GO" id="GO:0032259">
    <property type="term" value="P:methylation"/>
    <property type="evidence" value="ECO:0007669"/>
    <property type="project" value="UniProtKB-KW"/>
</dbReference>
<comment type="caution">
    <text evidence="6">The sequence shown here is derived from an EMBL/GenBank/DDBJ whole genome shotgun (WGS) entry which is preliminary data.</text>
</comment>
<proteinExistence type="predicted"/>
<gene>
    <name evidence="6" type="ORF">HUK65_00640</name>
</gene>
<keyword evidence="2 5" id="KW-0812">Transmembrane</keyword>
<evidence type="ECO:0000313" key="7">
    <source>
        <dbReference type="Proteomes" id="UP000529417"/>
    </source>
</evidence>
<dbReference type="Gene3D" id="1.20.120.1630">
    <property type="match status" value="1"/>
</dbReference>
<accession>A0A7Z0KVF8</accession>
<sequence>MLRVLDYPPIWLLAALALAWASTFVWAAPGAMMVAAGWALVALAAALMAIAAGRFLRHRTTIVPHRVPDALITDGIFALSRNPIYLADVILLAGFILIWGAHLGWPLVPALAWVLQRRFILPEEARLRAAFGPQAEAYFNRTGRWVHLPQGGRNAI</sequence>
<dbReference type="InterPro" id="IPR007318">
    <property type="entry name" value="Phopholipid_MeTrfase"/>
</dbReference>
<evidence type="ECO:0000256" key="5">
    <source>
        <dbReference type="SAM" id="Phobius"/>
    </source>
</evidence>
<dbReference type="RefSeq" id="WP_179904184.1">
    <property type="nucleotide sequence ID" value="NZ_JACBXS010000001.1"/>
</dbReference>
<keyword evidence="6" id="KW-0489">Methyltransferase</keyword>
<keyword evidence="4 5" id="KW-0472">Membrane</keyword>
<dbReference type="GO" id="GO:0008168">
    <property type="term" value="F:methyltransferase activity"/>
    <property type="evidence" value="ECO:0007669"/>
    <property type="project" value="UniProtKB-KW"/>
</dbReference>
<evidence type="ECO:0000256" key="1">
    <source>
        <dbReference type="ARBA" id="ARBA00004127"/>
    </source>
</evidence>
<keyword evidence="3 5" id="KW-1133">Transmembrane helix</keyword>
<reference evidence="6 7" key="1">
    <citation type="journal article" date="2000" name="Arch. Microbiol.">
        <title>Rhodobaca bogoriensis gen. nov. and sp. nov., an alkaliphilic purple nonsulfur bacterium from African Rift Valley soda lakes.</title>
        <authorList>
            <person name="Milford A.D."/>
            <person name="Achenbach L.A."/>
            <person name="Jung D.O."/>
            <person name="Madigan M.T."/>
        </authorList>
    </citation>
    <scope>NUCLEOTIDE SEQUENCE [LARGE SCALE GENOMIC DNA]</scope>
    <source>
        <strain evidence="6 7">2376</strain>
    </source>
</reference>
<keyword evidence="6" id="KW-0808">Transferase</keyword>
<evidence type="ECO:0000256" key="3">
    <source>
        <dbReference type="ARBA" id="ARBA00022989"/>
    </source>
</evidence>
<dbReference type="InterPro" id="IPR052527">
    <property type="entry name" value="Metal_cation-efflux_comp"/>
</dbReference>
<dbReference type="GO" id="GO:0012505">
    <property type="term" value="C:endomembrane system"/>
    <property type="evidence" value="ECO:0007669"/>
    <property type="project" value="UniProtKB-SubCell"/>
</dbReference>
<dbReference type="Pfam" id="PF04191">
    <property type="entry name" value="PEMT"/>
    <property type="match status" value="1"/>
</dbReference>
<name>A0A7Z0KVF8_9RHOB</name>
<dbReference type="Proteomes" id="UP000529417">
    <property type="component" value="Unassembled WGS sequence"/>
</dbReference>
<protein>
    <submittedName>
        <fullName evidence="6">Isoprenylcysteine carboxylmethyltransferase family protein</fullName>
    </submittedName>
</protein>
<comment type="subcellular location">
    <subcellularLocation>
        <location evidence="1">Endomembrane system</location>
        <topology evidence="1">Multi-pass membrane protein</topology>
    </subcellularLocation>
</comment>
<feature type="transmembrane region" description="Helical" evidence="5">
    <location>
        <begin position="84"/>
        <end position="105"/>
    </location>
</feature>
<evidence type="ECO:0000256" key="2">
    <source>
        <dbReference type="ARBA" id="ARBA00022692"/>
    </source>
</evidence>
<dbReference type="PANTHER" id="PTHR43847:SF1">
    <property type="entry name" value="BLL3993 PROTEIN"/>
    <property type="match status" value="1"/>
</dbReference>
<dbReference type="PANTHER" id="PTHR43847">
    <property type="entry name" value="BLL3993 PROTEIN"/>
    <property type="match status" value="1"/>
</dbReference>
<dbReference type="AlphaFoldDB" id="A0A7Z0KVF8"/>
<organism evidence="6 7">
    <name type="scientific">Rhabdonatronobacter sediminivivens</name>
    <dbReference type="NCBI Taxonomy" id="2743469"/>
    <lineage>
        <taxon>Bacteria</taxon>
        <taxon>Pseudomonadati</taxon>
        <taxon>Pseudomonadota</taxon>
        <taxon>Alphaproteobacteria</taxon>
        <taxon>Rhodobacterales</taxon>
        <taxon>Paracoccaceae</taxon>
        <taxon>Rhabdonatronobacter</taxon>
    </lineage>
</organism>